<dbReference type="Pfam" id="PF00106">
    <property type="entry name" value="adh_short"/>
    <property type="match status" value="1"/>
</dbReference>
<evidence type="ECO:0000256" key="1">
    <source>
        <dbReference type="ARBA" id="ARBA00006484"/>
    </source>
</evidence>
<dbReference type="Proteomes" id="UP000537130">
    <property type="component" value="Unassembled WGS sequence"/>
</dbReference>
<comment type="caution">
    <text evidence="4">The sequence shown here is derived from an EMBL/GenBank/DDBJ whole genome shotgun (WGS) entry which is preliminary data.</text>
</comment>
<dbReference type="NCBIfam" id="NF006509">
    <property type="entry name" value="PRK08945.1"/>
    <property type="match status" value="1"/>
</dbReference>
<evidence type="ECO:0000313" key="4">
    <source>
        <dbReference type="EMBL" id="MBB3046782.1"/>
    </source>
</evidence>
<accession>A0A7W4W4L8</accession>
<keyword evidence="2" id="KW-0560">Oxidoreductase</keyword>
<dbReference type="RefSeq" id="WP_343067400.1">
    <property type="nucleotide sequence ID" value="NZ_JACHWY010000001.1"/>
</dbReference>
<name>A0A7W4W4L8_9GAMM</name>
<proteinExistence type="inferred from homology"/>
<comment type="similarity">
    <text evidence="1">Belongs to the short-chain dehydrogenases/reductases (SDR) family.</text>
</comment>
<sequence length="251" mass="27080">MIHTLPENFQPEADCLKGKNILVTGAGDGIGRAAALTYAAHGATVILLGKTVEKLESVYDEIEAVGGAQPAIYPMHLNGAVFKDYEDLRNTLAKEFGVLHGLLHNASVLGERKAIAQTSIDSWSEVMQVNVNAQFMLTHALLPIMEIPDTASIIFTSSSVGRTGRAYWGAYAVSKFATEGLVQVLADELANTSGIRVNSLNPGATNTGMRRAAYPGEDPQTNPSPQEIMPLYLYLMSDESREQTGLQWNAQ</sequence>
<dbReference type="EMBL" id="JACHWY010000001">
    <property type="protein sequence ID" value="MBB3046782.1"/>
    <property type="molecule type" value="Genomic_DNA"/>
</dbReference>
<dbReference type="PROSITE" id="PS00061">
    <property type="entry name" value="ADH_SHORT"/>
    <property type="match status" value="1"/>
</dbReference>
<dbReference type="PRINTS" id="PR00081">
    <property type="entry name" value="GDHRDH"/>
</dbReference>
<reference evidence="4 5" key="1">
    <citation type="submission" date="2020-08" db="EMBL/GenBank/DDBJ databases">
        <title>Genomic Encyclopedia of Type Strains, Phase III (KMG-III): the genomes of soil and plant-associated and newly described type strains.</title>
        <authorList>
            <person name="Whitman W."/>
        </authorList>
    </citation>
    <scope>NUCLEOTIDE SEQUENCE [LARGE SCALE GENOMIC DNA]</scope>
    <source>
        <strain evidence="4 5">CECT 8654</strain>
    </source>
</reference>
<dbReference type="Gene3D" id="3.40.50.720">
    <property type="entry name" value="NAD(P)-binding Rossmann-like Domain"/>
    <property type="match status" value="1"/>
</dbReference>
<dbReference type="InterPro" id="IPR020904">
    <property type="entry name" value="Sc_DH/Rdtase_CS"/>
</dbReference>
<dbReference type="PANTHER" id="PTHR42901">
    <property type="entry name" value="ALCOHOL DEHYDROGENASE"/>
    <property type="match status" value="1"/>
</dbReference>
<evidence type="ECO:0000256" key="3">
    <source>
        <dbReference type="SAM" id="MobiDB-lite"/>
    </source>
</evidence>
<dbReference type="PANTHER" id="PTHR42901:SF1">
    <property type="entry name" value="ALCOHOL DEHYDROGENASE"/>
    <property type="match status" value="1"/>
</dbReference>
<feature type="region of interest" description="Disordered" evidence="3">
    <location>
        <begin position="206"/>
        <end position="225"/>
    </location>
</feature>
<dbReference type="SUPFAM" id="SSF51735">
    <property type="entry name" value="NAD(P)-binding Rossmann-fold domains"/>
    <property type="match status" value="1"/>
</dbReference>
<gene>
    <name evidence="4" type="ORF">FHR99_001018</name>
</gene>
<evidence type="ECO:0000256" key="2">
    <source>
        <dbReference type="ARBA" id="ARBA00023002"/>
    </source>
</evidence>
<dbReference type="InterPro" id="IPR002347">
    <property type="entry name" value="SDR_fam"/>
</dbReference>
<dbReference type="InterPro" id="IPR036291">
    <property type="entry name" value="NAD(P)-bd_dom_sf"/>
</dbReference>
<organism evidence="4 5">
    <name type="scientific">Litorivivens lipolytica</name>
    <dbReference type="NCBI Taxonomy" id="1524264"/>
    <lineage>
        <taxon>Bacteria</taxon>
        <taxon>Pseudomonadati</taxon>
        <taxon>Pseudomonadota</taxon>
        <taxon>Gammaproteobacteria</taxon>
        <taxon>Litorivivens</taxon>
    </lineage>
</organism>
<evidence type="ECO:0000313" key="5">
    <source>
        <dbReference type="Proteomes" id="UP000537130"/>
    </source>
</evidence>
<keyword evidence="5" id="KW-1185">Reference proteome</keyword>
<protein>
    <submittedName>
        <fullName evidence="4">NAD(P)-dependent dehydrogenase (Short-subunit alcohol dehydrogenase family)</fullName>
    </submittedName>
</protein>
<dbReference type="GO" id="GO:0016491">
    <property type="term" value="F:oxidoreductase activity"/>
    <property type="evidence" value="ECO:0007669"/>
    <property type="project" value="UniProtKB-KW"/>
</dbReference>
<dbReference type="AlphaFoldDB" id="A0A7W4W4L8"/>